<feature type="region of interest" description="Disordered" evidence="1">
    <location>
        <begin position="288"/>
        <end position="367"/>
    </location>
</feature>
<feature type="compositionally biased region" description="Low complexity" evidence="1">
    <location>
        <begin position="300"/>
        <end position="320"/>
    </location>
</feature>
<proteinExistence type="predicted"/>
<dbReference type="OrthoDB" id="2681506at2759"/>
<feature type="compositionally biased region" description="Polar residues" evidence="1">
    <location>
        <begin position="327"/>
        <end position="336"/>
    </location>
</feature>
<evidence type="ECO:0000313" key="2">
    <source>
        <dbReference type="EMBL" id="KIJ10668.1"/>
    </source>
</evidence>
<protein>
    <submittedName>
        <fullName evidence="2">Uncharacterized protein</fullName>
    </submittedName>
</protein>
<keyword evidence="3" id="KW-1185">Reference proteome</keyword>
<feature type="region of interest" description="Disordered" evidence="1">
    <location>
        <begin position="243"/>
        <end position="273"/>
    </location>
</feature>
<evidence type="ECO:0000256" key="1">
    <source>
        <dbReference type="SAM" id="MobiDB-lite"/>
    </source>
</evidence>
<dbReference type="Proteomes" id="UP000053647">
    <property type="component" value="Unassembled WGS sequence"/>
</dbReference>
<organism evidence="2 3">
    <name type="scientific">Paxillus involutus ATCC 200175</name>
    <dbReference type="NCBI Taxonomy" id="664439"/>
    <lineage>
        <taxon>Eukaryota</taxon>
        <taxon>Fungi</taxon>
        <taxon>Dikarya</taxon>
        <taxon>Basidiomycota</taxon>
        <taxon>Agaricomycotina</taxon>
        <taxon>Agaricomycetes</taxon>
        <taxon>Agaricomycetidae</taxon>
        <taxon>Boletales</taxon>
        <taxon>Paxilineae</taxon>
        <taxon>Paxillaceae</taxon>
        <taxon>Paxillus</taxon>
    </lineage>
</organism>
<dbReference type="EMBL" id="KN819400">
    <property type="protein sequence ID" value="KIJ10668.1"/>
    <property type="molecule type" value="Genomic_DNA"/>
</dbReference>
<reference evidence="2 3" key="1">
    <citation type="submission" date="2014-06" db="EMBL/GenBank/DDBJ databases">
        <authorList>
            <consortium name="DOE Joint Genome Institute"/>
            <person name="Kuo A."/>
            <person name="Kohler A."/>
            <person name="Nagy L.G."/>
            <person name="Floudas D."/>
            <person name="Copeland A."/>
            <person name="Barry K.W."/>
            <person name="Cichocki N."/>
            <person name="Veneault-Fourrey C."/>
            <person name="LaButti K."/>
            <person name="Lindquist E.A."/>
            <person name="Lipzen A."/>
            <person name="Lundell T."/>
            <person name="Morin E."/>
            <person name="Murat C."/>
            <person name="Sun H."/>
            <person name="Tunlid A."/>
            <person name="Henrissat B."/>
            <person name="Grigoriev I.V."/>
            <person name="Hibbett D.S."/>
            <person name="Martin F."/>
            <person name="Nordberg H.P."/>
            <person name="Cantor M.N."/>
            <person name="Hua S.X."/>
        </authorList>
    </citation>
    <scope>NUCLEOTIDE SEQUENCE [LARGE SCALE GENOMIC DNA]</scope>
    <source>
        <strain evidence="2 3">ATCC 200175</strain>
    </source>
</reference>
<gene>
    <name evidence="2" type="ORF">PAXINDRAFT_157570</name>
</gene>
<feature type="compositionally biased region" description="Basic and acidic residues" evidence="1">
    <location>
        <begin position="420"/>
        <end position="430"/>
    </location>
</feature>
<feature type="region of interest" description="Disordered" evidence="1">
    <location>
        <begin position="33"/>
        <end position="59"/>
    </location>
</feature>
<reference evidence="3" key="2">
    <citation type="submission" date="2015-01" db="EMBL/GenBank/DDBJ databases">
        <title>Evolutionary Origins and Diversification of the Mycorrhizal Mutualists.</title>
        <authorList>
            <consortium name="DOE Joint Genome Institute"/>
            <consortium name="Mycorrhizal Genomics Consortium"/>
            <person name="Kohler A."/>
            <person name="Kuo A."/>
            <person name="Nagy L.G."/>
            <person name="Floudas D."/>
            <person name="Copeland A."/>
            <person name="Barry K.W."/>
            <person name="Cichocki N."/>
            <person name="Veneault-Fourrey C."/>
            <person name="LaButti K."/>
            <person name="Lindquist E.A."/>
            <person name="Lipzen A."/>
            <person name="Lundell T."/>
            <person name="Morin E."/>
            <person name="Murat C."/>
            <person name="Riley R."/>
            <person name="Ohm R."/>
            <person name="Sun H."/>
            <person name="Tunlid A."/>
            <person name="Henrissat B."/>
            <person name="Grigoriev I.V."/>
            <person name="Hibbett D.S."/>
            <person name="Martin F."/>
        </authorList>
    </citation>
    <scope>NUCLEOTIDE SEQUENCE [LARGE SCALE GENOMIC DNA]</scope>
    <source>
        <strain evidence="3">ATCC 200175</strain>
    </source>
</reference>
<evidence type="ECO:0000313" key="3">
    <source>
        <dbReference type="Proteomes" id="UP000053647"/>
    </source>
</evidence>
<feature type="region of interest" description="Disordered" evidence="1">
    <location>
        <begin position="416"/>
        <end position="462"/>
    </location>
</feature>
<sequence length="462" mass="50305">MNFRTFDFTSLTHGNVSQAGNIDVDPFGRDTADPFAHGLSSQDTDRFGRPLFSQPNQSGYPQGAYMQEIVLLKERCKTLEMQLLQVTTERDTMKVMFDQLSTSFKVGSPPTKSAEMYPKVRFWTQTKYNEWTTTAEAHADRRWKVAFLEDEEGKTVSEDVIKAIRKKIRGVWADLVGQDVTPKTWGRATASNKELLCTVVYKAFLILQLSQNDWKLESLCTQDYPGWARNNLEDTAECLAHGEAKQEDTQEDNTNADNELGLGTSKKRKAKQCKSEVAGKKIKVLSSEVNFNTPSPPPASSCSPSTQSSLPNSSPSSSGSAHRDLSSPISPESNVQPEPVHRTAVITPPPPGSTMEAHPPAAVPTPAAVAPSSILPATVVVSDDEASTSSSAAENYYSAILAKSALKIKIPPVPAALSASKEKDNEDEVHSTVPTTSTSASTTKHRNAISNRKMCPTKNKTG</sequence>
<feature type="compositionally biased region" description="Low complexity" evidence="1">
    <location>
        <begin position="431"/>
        <end position="442"/>
    </location>
</feature>
<dbReference type="HOGENOM" id="CLU_737895_0_0_1"/>
<dbReference type="AlphaFoldDB" id="A0A0C9TJ04"/>
<accession>A0A0C9TJ04</accession>
<name>A0A0C9TJ04_PAXIN</name>